<dbReference type="Gene3D" id="2.40.33.20">
    <property type="entry name" value="PK beta-barrel domain-like"/>
    <property type="match status" value="1"/>
</dbReference>
<dbReference type="GO" id="GO:0003824">
    <property type="term" value="F:catalytic activity"/>
    <property type="evidence" value="ECO:0007669"/>
    <property type="project" value="InterPro"/>
</dbReference>
<dbReference type="Proteomes" id="UP000739411">
    <property type="component" value="Unassembled WGS sequence"/>
</dbReference>
<evidence type="ECO:0000313" key="2">
    <source>
        <dbReference type="EMBL" id="MBK7416172.1"/>
    </source>
</evidence>
<accession>A0A935K5V6</accession>
<protein>
    <submittedName>
        <fullName evidence="2">MOSC domain-containing protein</fullName>
    </submittedName>
</protein>
<gene>
    <name evidence="2" type="ORF">IPJ38_14740</name>
</gene>
<dbReference type="Pfam" id="PF03473">
    <property type="entry name" value="MOSC"/>
    <property type="match status" value="1"/>
</dbReference>
<evidence type="ECO:0000313" key="3">
    <source>
        <dbReference type="Proteomes" id="UP000739411"/>
    </source>
</evidence>
<dbReference type="PANTHER" id="PTHR30212">
    <property type="entry name" value="PROTEIN YIIM"/>
    <property type="match status" value="1"/>
</dbReference>
<dbReference type="PROSITE" id="PS51340">
    <property type="entry name" value="MOSC"/>
    <property type="match status" value="1"/>
</dbReference>
<feature type="domain" description="MOSC" evidence="1">
    <location>
        <begin position="26"/>
        <end position="163"/>
    </location>
</feature>
<dbReference type="InterPro" id="IPR005302">
    <property type="entry name" value="MoCF_Sase_C"/>
</dbReference>
<dbReference type="PANTHER" id="PTHR30212:SF2">
    <property type="entry name" value="PROTEIN YIIM"/>
    <property type="match status" value="1"/>
</dbReference>
<comment type="caution">
    <text evidence="2">The sequence shown here is derived from an EMBL/GenBank/DDBJ whole genome shotgun (WGS) entry which is preliminary data.</text>
</comment>
<organism evidence="2 3">
    <name type="scientific">Candidatus Dechloromonas phosphorivorans</name>
    <dbReference type="NCBI Taxonomy" id="2899244"/>
    <lineage>
        <taxon>Bacteria</taxon>
        <taxon>Pseudomonadati</taxon>
        <taxon>Pseudomonadota</taxon>
        <taxon>Betaproteobacteria</taxon>
        <taxon>Rhodocyclales</taxon>
        <taxon>Azonexaceae</taxon>
        <taxon>Dechloromonas</taxon>
    </lineage>
</organism>
<reference evidence="2 3" key="1">
    <citation type="submission" date="2020-10" db="EMBL/GenBank/DDBJ databases">
        <title>Connecting structure to function with the recovery of over 1000 high-quality activated sludge metagenome-assembled genomes encoding full-length rRNA genes using long-read sequencing.</title>
        <authorList>
            <person name="Singleton C.M."/>
            <person name="Petriglieri F."/>
            <person name="Kristensen J.M."/>
            <person name="Kirkegaard R.H."/>
            <person name="Michaelsen T.Y."/>
            <person name="Andersen M.H."/>
            <person name="Karst S.M."/>
            <person name="Dueholm M.S."/>
            <person name="Nielsen P.H."/>
            <person name="Albertsen M."/>
        </authorList>
    </citation>
    <scope>NUCLEOTIDE SEQUENCE [LARGE SCALE GENOMIC DNA]</scope>
    <source>
        <strain evidence="2">EsbW_18-Q3-R4-48_BATAC.463</strain>
    </source>
</reference>
<name>A0A935K5V6_9RHOO</name>
<proteinExistence type="predicted"/>
<evidence type="ECO:0000259" key="1">
    <source>
        <dbReference type="PROSITE" id="PS51340"/>
    </source>
</evidence>
<dbReference type="AlphaFoldDB" id="A0A935K5V6"/>
<dbReference type="GO" id="GO:0030151">
    <property type="term" value="F:molybdenum ion binding"/>
    <property type="evidence" value="ECO:0007669"/>
    <property type="project" value="InterPro"/>
</dbReference>
<sequence length="224" mass="24532">MAQISLFIGGISSLPNSGRPTAMLKQQALGPLELGTEGFIGDQQADRRVHGGPEKAVHLYPAAHYAKLAERFPEAASQLLPGSLGENISCAELDETSVRIGDIYRLGNARLQVCQPRNPCWKIDDRFNADGMAAFIAETNLTGWYWRVVQPGSVQPGDTLELDQPALSALTLAAAMVLWQEHRPPVDELEKLAATPGIASGWQQKIIDRATWLRQQFHVKPTTL</sequence>
<dbReference type="InterPro" id="IPR011037">
    <property type="entry name" value="Pyrv_Knase-like_insert_dom_sf"/>
</dbReference>
<dbReference type="SUPFAM" id="SSF50800">
    <property type="entry name" value="PK beta-barrel domain-like"/>
    <property type="match status" value="1"/>
</dbReference>
<dbReference type="InterPro" id="IPR052353">
    <property type="entry name" value="Benzoxazolinone_Detox_Enz"/>
</dbReference>
<dbReference type="GO" id="GO:0030170">
    <property type="term" value="F:pyridoxal phosphate binding"/>
    <property type="evidence" value="ECO:0007669"/>
    <property type="project" value="InterPro"/>
</dbReference>
<dbReference type="EMBL" id="JADJMS010000034">
    <property type="protein sequence ID" value="MBK7416172.1"/>
    <property type="molecule type" value="Genomic_DNA"/>
</dbReference>